<protein>
    <submittedName>
        <fullName evidence="1">Uncharacterized protein</fullName>
    </submittedName>
</protein>
<proteinExistence type="predicted"/>
<evidence type="ECO:0000313" key="1">
    <source>
        <dbReference type="EMBL" id="KAH7208434.1"/>
    </source>
</evidence>
<reference evidence="1" key="1">
    <citation type="journal article" date="2021" name="Nat. Commun.">
        <title>Genetic determinants of endophytism in the Arabidopsis root mycobiome.</title>
        <authorList>
            <person name="Mesny F."/>
            <person name="Miyauchi S."/>
            <person name="Thiergart T."/>
            <person name="Pickel B."/>
            <person name="Atanasova L."/>
            <person name="Karlsson M."/>
            <person name="Huettel B."/>
            <person name="Barry K.W."/>
            <person name="Haridas S."/>
            <person name="Chen C."/>
            <person name="Bauer D."/>
            <person name="Andreopoulos W."/>
            <person name="Pangilinan J."/>
            <person name="LaButti K."/>
            <person name="Riley R."/>
            <person name="Lipzen A."/>
            <person name="Clum A."/>
            <person name="Drula E."/>
            <person name="Henrissat B."/>
            <person name="Kohler A."/>
            <person name="Grigoriev I.V."/>
            <person name="Martin F.M."/>
            <person name="Hacquard S."/>
        </authorList>
    </citation>
    <scope>NUCLEOTIDE SEQUENCE</scope>
    <source>
        <strain evidence="1">MPI-CAGE-AT-0023</strain>
    </source>
</reference>
<dbReference type="GeneID" id="70220919"/>
<dbReference type="RefSeq" id="XP_046041337.1">
    <property type="nucleotide sequence ID" value="XM_046190965.1"/>
</dbReference>
<accession>A0A9P9JKF3</accession>
<dbReference type="Proteomes" id="UP000720189">
    <property type="component" value="Unassembled WGS sequence"/>
</dbReference>
<comment type="caution">
    <text evidence="1">The sequence shown here is derived from an EMBL/GenBank/DDBJ whole genome shotgun (WGS) entry which is preliminary data.</text>
</comment>
<gene>
    <name evidence="1" type="ORF">BKA55DRAFT_546862</name>
</gene>
<dbReference type="AlphaFoldDB" id="A0A9P9JKF3"/>
<dbReference type="EMBL" id="JAGMUX010000033">
    <property type="protein sequence ID" value="KAH7208434.1"/>
    <property type="molecule type" value="Genomic_DNA"/>
</dbReference>
<evidence type="ECO:0000313" key="2">
    <source>
        <dbReference type="Proteomes" id="UP000720189"/>
    </source>
</evidence>
<organism evidence="1 2">
    <name type="scientific">Fusarium redolens</name>
    <dbReference type="NCBI Taxonomy" id="48865"/>
    <lineage>
        <taxon>Eukaryota</taxon>
        <taxon>Fungi</taxon>
        <taxon>Dikarya</taxon>
        <taxon>Ascomycota</taxon>
        <taxon>Pezizomycotina</taxon>
        <taxon>Sordariomycetes</taxon>
        <taxon>Hypocreomycetidae</taxon>
        <taxon>Hypocreales</taxon>
        <taxon>Nectriaceae</taxon>
        <taxon>Fusarium</taxon>
        <taxon>Fusarium redolens species complex</taxon>
    </lineage>
</organism>
<keyword evidence="2" id="KW-1185">Reference proteome</keyword>
<name>A0A9P9JKF3_FUSRE</name>
<sequence>MLQGLLDGLCKPEVLRGLLNAQGQRYAKVLLPMQQIIEISHGAAVLCAARLGVSALLNMRKEHICSLIQMIKENSSFFSSPELENLFREYDFQRLSADPSRSVPSEPQLFTSTAHVAAEKSHDRIRAQGTQDLGSSGPKISTKMQGCSESIFLLCIGTPADQNIVKGDMLGVRLNLLDIETLHKDVAAILDKKELDQMRRTFGKTFIKRDNEYEVIHQAILTMLFARAKDHVEAEFKSWKWLVFNVQENTLLNHIMEKKTSSVLILLANTQHDWEELSMADLYSHLQMLSAGHGSLSICPSETESRSAACKIADIRILDMIARDADWKYSYRPRTCFGMGKCTLPSTLVKRMVTKRGYSCGGADVKIVESTTRDNLQCIETPRSDSEPSDLPPDIRQPRFFHQEYIESLQKLGEYRVFISRRQVLEIAFTTVNHDMEPPHFAAEKATPNHFKWFSDDPEKRRQKLEELKDFALYQNSRLLDHPDNMEKFGSVHVGIRLDIGVSELNGDGRFFVSEPTRFPMADQLSNLILDRPHVSIAKDWGESMIEQHRRRIRGKKQI</sequence>
<dbReference type="OrthoDB" id="4789692at2759"/>